<dbReference type="STRING" id="1197717.BED41_15500"/>
<dbReference type="CDD" id="cd00614">
    <property type="entry name" value="CGS_like"/>
    <property type="match status" value="1"/>
</dbReference>
<dbReference type="PIRSF" id="PIRSF001434">
    <property type="entry name" value="CGS"/>
    <property type="match status" value="1"/>
</dbReference>
<evidence type="ECO:0000256" key="3">
    <source>
        <dbReference type="ARBA" id="ARBA00022679"/>
    </source>
</evidence>
<name>A0A1B2I8U7_9BACT</name>
<keyword evidence="11" id="KW-1185">Reference proteome</keyword>
<feature type="modified residue" description="N6-(pyridoxal phosphate)lysine" evidence="8">
    <location>
        <position position="210"/>
    </location>
</feature>
<evidence type="ECO:0000256" key="1">
    <source>
        <dbReference type="ARBA" id="ARBA00001933"/>
    </source>
</evidence>
<dbReference type="GO" id="GO:0003961">
    <property type="term" value="F:O-acetylhomoserine aminocarboxypropyltransferase activity"/>
    <property type="evidence" value="ECO:0007669"/>
    <property type="project" value="TreeGrafter"/>
</dbReference>
<dbReference type="PANTHER" id="PTHR43797:SF2">
    <property type="entry name" value="HOMOCYSTEINE_CYSTEINE SYNTHASE"/>
    <property type="match status" value="1"/>
</dbReference>
<dbReference type="GO" id="GO:0005737">
    <property type="term" value="C:cytoplasm"/>
    <property type="evidence" value="ECO:0007669"/>
    <property type="project" value="TreeGrafter"/>
</dbReference>
<proteinExistence type="inferred from homology"/>
<gene>
    <name evidence="10" type="ORF">BED41_15500</name>
</gene>
<dbReference type="InterPro" id="IPR015421">
    <property type="entry name" value="PyrdxlP-dep_Trfase_major"/>
</dbReference>
<dbReference type="EMBL" id="CP016757">
    <property type="protein sequence ID" value="ANZ46383.1"/>
    <property type="molecule type" value="Genomic_DNA"/>
</dbReference>
<evidence type="ECO:0000256" key="9">
    <source>
        <dbReference type="RuleBase" id="RU362118"/>
    </source>
</evidence>
<dbReference type="Pfam" id="PF01053">
    <property type="entry name" value="Cys_Met_Meta_PP"/>
    <property type="match status" value="1"/>
</dbReference>
<dbReference type="PANTHER" id="PTHR43797">
    <property type="entry name" value="HOMOCYSTEINE/CYSTEINE SYNTHASE"/>
    <property type="match status" value="1"/>
</dbReference>
<keyword evidence="4 8" id="KW-0663">Pyridoxal phosphate</keyword>
<evidence type="ECO:0000256" key="5">
    <source>
        <dbReference type="ARBA" id="ARBA00060553"/>
    </source>
</evidence>
<evidence type="ECO:0000256" key="8">
    <source>
        <dbReference type="PIRSR" id="PIRSR001434-2"/>
    </source>
</evidence>
<dbReference type="GeneID" id="83059252"/>
<dbReference type="KEGG" id="cpor:BED41_15500"/>
<evidence type="ECO:0000256" key="2">
    <source>
        <dbReference type="ARBA" id="ARBA00011881"/>
    </source>
</evidence>
<comment type="similarity">
    <text evidence="6">Belongs to the trans-sulfuration enzymes family. MetZ subfamily.</text>
</comment>
<dbReference type="Proteomes" id="UP000093044">
    <property type="component" value="Chromosome"/>
</dbReference>
<dbReference type="InterPro" id="IPR015424">
    <property type="entry name" value="PyrdxlP-dep_Trfase"/>
</dbReference>
<dbReference type="GO" id="GO:0019346">
    <property type="term" value="P:transsulfuration"/>
    <property type="evidence" value="ECO:0007669"/>
    <property type="project" value="InterPro"/>
</dbReference>
<dbReference type="SUPFAM" id="SSF53383">
    <property type="entry name" value="PLP-dependent transferases"/>
    <property type="match status" value="1"/>
</dbReference>
<dbReference type="GO" id="GO:0004124">
    <property type="term" value="F:cysteine synthase activity"/>
    <property type="evidence" value="ECO:0007669"/>
    <property type="project" value="TreeGrafter"/>
</dbReference>
<dbReference type="InterPro" id="IPR015422">
    <property type="entry name" value="PyrdxlP-dep_Trfase_small"/>
</dbReference>
<evidence type="ECO:0000256" key="4">
    <source>
        <dbReference type="ARBA" id="ARBA00022898"/>
    </source>
</evidence>
<dbReference type="AlphaFoldDB" id="A0A1B2I8U7"/>
<comment type="cofactor">
    <cofactor evidence="1 9">
        <name>pyridoxal 5'-phosphate</name>
        <dbReference type="ChEBI" id="CHEBI:597326"/>
    </cofactor>
</comment>
<reference evidence="10" key="1">
    <citation type="submission" date="2016-08" db="EMBL/GenBank/DDBJ databases">
        <title>Complete genome of Cloacibacillus porcorum.</title>
        <authorList>
            <person name="Looft T."/>
            <person name="Bayles D.O."/>
            <person name="Alt D.P."/>
        </authorList>
    </citation>
    <scope>NUCLEOTIDE SEQUENCE [LARGE SCALE GENOMIC DNA]</scope>
    <source>
        <strain evidence="10">CL-84</strain>
    </source>
</reference>
<dbReference type="GO" id="GO:0006535">
    <property type="term" value="P:cysteine biosynthetic process from serine"/>
    <property type="evidence" value="ECO:0007669"/>
    <property type="project" value="TreeGrafter"/>
</dbReference>
<dbReference type="OrthoDB" id="9780685at2"/>
<dbReference type="GO" id="GO:0030170">
    <property type="term" value="F:pyridoxal phosphate binding"/>
    <property type="evidence" value="ECO:0007669"/>
    <property type="project" value="InterPro"/>
</dbReference>
<evidence type="ECO:0000313" key="10">
    <source>
        <dbReference type="EMBL" id="ANZ46383.1"/>
    </source>
</evidence>
<protein>
    <recommendedName>
        <fullName evidence="7">O-succinylhomoserine sulfhydrylase</fullName>
    </recommendedName>
</protein>
<dbReference type="Gene3D" id="3.90.1150.10">
    <property type="entry name" value="Aspartate Aminotransferase, domain 1"/>
    <property type="match status" value="1"/>
</dbReference>
<dbReference type="NCBIfam" id="TIGR01326">
    <property type="entry name" value="OAH_OAS_sulfhy"/>
    <property type="match status" value="1"/>
</dbReference>
<dbReference type="RefSeq" id="WP_066748420.1">
    <property type="nucleotide sequence ID" value="NZ_CAUFKJ010000023.1"/>
</dbReference>
<dbReference type="FunFam" id="3.90.1150.10:FF:000033">
    <property type="entry name" value="Cystathionine gamma-synthase"/>
    <property type="match status" value="1"/>
</dbReference>
<dbReference type="FunFam" id="3.40.640.10:FF:000035">
    <property type="entry name" value="O-succinylhomoserine sulfhydrylase"/>
    <property type="match status" value="1"/>
</dbReference>
<dbReference type="InterPro" id="IPR000277">
    <property type="entry name" value="Cys/Met-Metab_PyrdxlP-dep_enz"/>
</dbReference>
<sequence length="431" mass="45658">MDDNKKRGFMTKALHSGWSCDSATGAAGLPIYASSAFQFHDSAHAAGLFNLEEDGFIYSRLANPTVQAFEAGLNALEGGVGTLATSSGQAAFAHLITALCSSGTNLVVSRKVYGGTLTLLQNIFSRFGVETILVDSDHPCQVEQAVNDETRGIITEIIGNPMMNVAPLEALSRIARRQGVPLIIDNTFATPALCRPIEWGAHVVVYSTTKYISGNGNLIGGAVVDGGNFDWAAYPDKFPELAKPDRAYHDIVFTERFGKAALAAKLHAAILRDLGGCPSAFDAYLLHLSLGTLGLRMERHSANGLAVARFLEAHPMVEWVSYPGLASHPQNDMAKVYLKDGCGGMIAFGVKGGVEAGRKLVDSLSLIGHMANLGESRTLIIHPASTTHSQLTTAQRAAAGLSDGLLRLSVGIENVEDIIADLEKGLEAAGK</sequence>
<dbReference type="Gene3D" id="3.40.640.10">
    <property type="entry name" value="Type I PLP-dependent aspartate aminotransferase-like (Major domain)"/>
    <property type="match status" value="1"/>
</dbReference>
<comment type="subunit">
    <text evidence="2">Homotetramer.</text>
</comment>
<accession>A0A1B2I8U7</accession>
<evidence type="ECO:0000256" key="6">
    <source>
        <dbReference type="ARBA" id="ARBA00060995"/>
    </source>
</evidence>
<dbReference type="InterPro" id="IPR006235">
    <property type="entry name" value="OAc-hSer/O-AcSer_sulfhydrylase"/>
</dbReference>
<dbReference type="GO" id="GO:0071269">
    <property type="term" value="P:L-homocysteine biosynthetic process"/>
    <property type="evidence" value="ECO:0007669"/>
    <property type="project" value="TreeGrafter"/>
</dbReference>
<keyword evidence="3 10" id="KW-0808">Transferase</keyword>
<evidence type="ECO:0000256" key="7">
    <source>
        <dbReference type="ARBA" id="ARBA00071157"/>
    </source>
</evidence>
<comment type="pathway">
    <text evidence="5">Amino-acid biosynthesis; L-methionine biosynthesis via de novo pathway; L-homocysteine from O-acetyl-L-homoserine: step 1/1.</text>
</comment>
<evidence type="ECO:0000313" key="11">
    <source>
        <dbReference type="Proteomes" id="UP000093044"/>
    </source>
</evidence>
<organism evidence="10 11">
    <name type="scientific">Cloacibacillus porcorum</name>
    <dbReference type="NCBI Taxonomy" id="1197717"/>
    <lineage>
        <taxon>Bacteria</taxon>
        <taxon>Thermotogati</taxon>
        <taxon>Synergistota</taxon>
        <taxon>Synergistia</taxon>
        <taxon>Synergistales</taxon>
        <taxon>Synergistaceae</taxon>
        <taxon>Cloacibacillus</taxon>
    </lineage>
</organism>